<dbReference type="InterPro" id="IPR028992">
    <property type="entry name" value="Hedgehog/Intein_dom"/>
</dbReference>
<evidence type="ECO:0000313" key="3">
    <source>
        <dbReference type="Proteomes" id="UP001055167"/>
    </source>
</evidence>
<keyword evidence="3" id="KW-1185">Reference proteome</keyword>
<reference evidence="2" key="1">
    <citation type="journal article" date="2021" name="Front. Microbiol.">
        <title>Comprehensive Comparative Genomics and Phenotyping of Methylobacterium Species.</title>
        <authorList>
            <person name="Alessa O."/>
            <person name="Ogura Y."/>
            <person name="Fujitani Y."/>
            <person name="Takami H."/>
            <person name="Hayashi T."/>
            <person name="Sahin N."/>
            <person name="Tani A."/>
        </authorList>
    </citation>
    <scope>NUCLEOTIDE SEQUENCE</scope>
    <source>
        <strain evidence="2">KCTC 52305</strain>
    </source>
</reference>
<organism evidence="2 3">
    <name type="scientific">Methylobacterium crusticola</name>
    <dbReference type="NCBI Taxonomy" id="1697972"/>
    <lineage>
        <taxon>Bacteria</taxon>
        <taxon>Pseudomonadati</taxon>
        <taxon>Pseudomonadota</taxon>
        <taxon>Alphaproteobacteria</taxon>
        <taxon>Hyphomicrobiales</taxon>
        <taxon>Methylobacteriaceae</taxon>
        <taxon>Methylobacterium</taxon>
    </lineage>
</organism>
<reference evidence="2" key="2">
    <citation type="submission" date="2021-08" db="EMBL/GenBank/DDBJ databases">
        <authorList>
            <person name="Tani A."/>
            <person name="Ola A."/>
            <person name="Ogura Y."/>
            <person name="Katsura K."/>
            <person name="Hayashi T."/>
        </authorList>
    </citation>
    <scope>NUCLEOTIDE SEQUENCE</scope>
    <source>
        <strain evidence="2">KCTC 52305</strain>
    </source>
</reference>
<dbReference type="Gene3D" id="2.170.16.10">
    <property type="entry name" value="Hedgehog/Intein (Hint) domain"/>
    <property type="match status" value="1"/>
</dbReference>
<evidence type="ECO:0000313" key="2">
    <source>
        <dbReference type="EMBL" id="GJD53650.1"/>
    </source>
</evidence>
<dbReference type="EMBL" id="BPQH01000033">
    <property type="protein sequence ID" value="GJD53650.1"/>
    <property type="molecule type" value="Genomic_DNA"/>
</dbReference>
<proteinExistence type="predicted"/>
<feature type="domain" description="Hedgehog/Intein (Hint)" evidence="1">
    <location>
        <begin position="128"/>
        <end position="265"/>
    </location>
</feature>
<evidence type="ECO:0000259" key="1">
    <source>
        <dbReference type="Pfam" id="PF13403"/>
    </source>
</evidence>
<sequence>MAVTFDNTTFGAAQATTGALVLNSFTGTSLLSGATPVTINGTIDQPNSPVSVNLNIANVAYTGASGTYLGFSPAQNGDYVYYFGVSGAGLLTPVTIGVTGAAALPDLSVLTPINTANVTAPVGPNTPPCFVTGTRIRTARGEVAVEHLAVGDRVVTASGAERPVRWIGHRRVDCARHPEPRAVWPVRVRAGAFGEGLPARDLWLSPDHAVCVSVLDEVLIPVKHLMNDATVAQVPVDEVGYWHVELDGHEILLAEGLPSESFLDTGVRAAFANGAEHAVLHPDFAPRAHGDFCRPLIQEGAIVRAVRARLAARAAALGWTITADPDLRAVADGVVIRPVMEGATARFALPAGTRAVRLVSRTFAPAGLDPATGDSRRLGVPLRGLSIEGEVARSLAADDPRLSAGFSFAQGGAGDTWRWTDGDAQLPADLWEGVAGAFTLRVALVPAQAWAGDGVYAVPRAERGEDLAAAA</sequence>
<name>A0ABQ4R9U7_9HYPH</name>
<dbReference type="InterPro" id="IPR036844">
    <property type="entry name" value="Hint_dom_sf"/>
</dbReference>
<protein>
    <recommendedName>
        <fullName evidence="1">Hedgehog/Intein (Hint) domain-containing protein</fullName>
    </recommendedName>
</protein>
<dbReference type="Proteomes" id="UP001055167">
    <property type="component" value="Unassembled WGS sequence"/>
</dbReference>
<gene>
    <name evidence="2" type="ORF">OPKNFCMD_6427</name>
</gene>
<accession>A0ABQ4R9U7</accession>
<comment type="caution">
    <text evidence="2">The sequence shown here is derived from an EMBL/GenBank/DDBJ whole genome shotgun (WGS) entry which is preliminary data.</text>
</comment>
<dbReference type="SUPFAM" id="SSF51294">
    <property type="entry name" value="Hedgehog/intein (Hint) domain"/>
    <property type="match status" value="1"/>
</dbReference>
<dbReference type="Pfam" id="PF13403">
    <property type="entry name" value="Hint_2"/>
    <property type="match status" value="1"/>
</dbReference>
<dbReference type="RefSeq" id="WP_162501483.1">
    <property type="nucleotide sequence ID" value="NZ_BPQH01000033.1"/>
</dbReference>